<sequence>MVAVTSDSAALDILAEAQAAGLVQVVEENAVEPSSPPPPIGSSPAATAYWYAVLEEQELTLSEMAILEQIAETRTMLDLIQSAWVKDGQPTTSKGSMGQEIIEPRIQEIRQIRSQLAALIKQLGAATDTDGNPRRRPGRPSRTESGGRWGTRS</sequence>
<evidence type="ECO:0008006" key="4">
    <source>
        <dbReference type="Google" id="ProtNLM"/>
    </source>
</evidence>
<proteinExistence type="predicted"/>
<reference evidence="2" key="2">
    <citation type="submission" date="2023-01" db="EMBL/GenBank/DDBJ databases">
        <authorList>
            <person name="Sun Q."/>
            <person name="Evtushenko L."/>
        </authorList>
    </citation>
    <scope>NUCLEOTIDE SEQUENCE</scope>
    <source>
        <strain evidence="2">VKM Ac-1246</strain>
    </source>
</reference>
<dbReference type="Proteomes" id="UP001142292">
    <property type="component" value="Unassembled WGS sequence"/>
</dbReference>
<accession>A0ABQ5SS82</accession>
<keyword evidence="3" id="KW-1185">Reference proteome</keyword>
<dbReference type="EMBL" id="BSEL01000003">
    <property type="protein sequence ID" value="GLJ67003.1"/>
    <property type="molecule type" value="Genomic_DNA"/>
</dbReference>
<evidence type="ECO:0000313" key="3">
    <source>
        <dbReference type="Proteomes" id="UP001142292"/>
    </source>
</evidence>
<protein>
    <recommendedName>
        <fullName evidence="4">Terminase</fullName>
    </recommendedName>
</protein>
<evidence type="ECO:0000256" key="1">
    <source>
        <dbReference type="SAM" id="MobiDB-lite"/>
    </source>
</evidence>
<name>A0ABQ5SS82_9ACTN</name>
<reference evidence="2" key="1">
    <citation type="journal article" date="2014" name="Int. J. Syst. Evol. Microbiol.">
        <title>Complete genome of a new Firmicutes species belonging to the dominant human colonic microbiota ('Ruminococcus bicirculans') reveals two chromosomes and a selective capacity to utilize plant glucans.</title>
        <authorList>
            <consortium name="NISC Comparative Sequencing Program"/>
            <person name="Wegmann U."/>
            <person name="Louis P."/>
            <person name="Goesmann A."/>
            <person name="Henrissat B."/>
            <person name="Duncan S.H."/>
            <person name="Flint H.J."/>
        </authorList>
    </citation>
    <scope>NUCLEOTIDE SEQUENCE</scope>
    <source>
        <strain evidence="2">VKM Ac-1246</strain>
    </source>
</reference>
<organism evidence="2 3">
    <name type="scientific">Nocardioides luteus</name>
    <dbReference type="NCBI Taxonomy" id="1844"/>
    <lineage>
        <taxon>Bacteria</taxon>
        <taxon>Bacillati</taxon>
        <taxon>Actinomycetota</taxon>
        <taxon>Actinomycetes</taxon>
        <taxon>Propionibacteriales</taxon>
        <taxon>Nocardioidaceae</taxon>
        <taxon>Nocardioides</taxon>
    </lineage>
</organism>
<comment type="caution">
    <text evidence="2">The sequence shown here is derived from an EMBL/GenBank/DDBJ whole genome shotgun (WGS) entry which is preliminary data.</text>
</comment>
<feature type="region of interest" description="Disordered" evidence="1">
    <location>
        <begin position="123"/>
        <end position="153"/>
    </location>
</feature>
<gene>
    <name evidence="2" type="ORF">GCM10017579_10390</name>
</gene>
<evidence type="ECO:0000313" key="2">
    <source>
        <dbReference type="EMBL" id="GLJ67003.1"/>
    </source>
</evidence>